<keyword evidence="4" id="KW-1185">Reference proteome</keyword>
<gene>
    <name evidence="3" type="ORF">N1028_09190</name>
</gene>
<dbReference type="SUPFAM" id="SSF50475">
    <property type="entry name" value="FMN-binding split barrel"/>
    <property type="match status" value="1"/>
</dbReference>
<protein>
    <submittedName>
        <fullName evidence="3">Flavin reductase family protein</fullName>
    </submittedName>
</protein>
<dbReference type="PANTHER" id="PTHR30466:SF1">
    <property type="entry name" value="FMN REDUCTASE (NADH) RUTF"/>
    <property type="match status" value="1"/>
</dbReference>
<dbReference type="GO" id="GO:0010181">
    <property type="term" value="F:FMN binding"/>
    <property type="evidence" value="ECO:0007669"/>
    <property type="project" value="InterPro"/>
</dbReference>
<comment type="caution">
    <text evidence="3">The sequence shown here is derived from an EMBL/GenBank/DDBJ whole genome shotgun (WGS) entry which is preliminary data.</text>
</comment>
<evidence type="ECO:0000313" key="3">
    <source>
        <dbReference type="EMBL" id="MCS5726068.1"/>
    </source>
</evidence>
<evidence type="ECO:0000259" key="2">
    <source>
        <dbReference type="SMART" id="SM00903"/>
    </source>
</evidence>
<dbReference type="EMBL" id="JANLCK010000004">
    <property type="protein sequence ID" value="MCS5726068.1"/>
    <property type="molecule type" value="Genomic_DNA"/>
</dbReference>
<dbReference type="AlphaFoldDB" id="A0AA42BWF8"/>
<feature type="domain" description="Flavin reductase like" evidence="2">
    <location>
        <begin position="17"/>
        <end position="167"/>
    </location>
</feature>
<reference evidence="3" key="1">
    <citation type="submission" date="2022-08" db="EMBL/GenBank/DDBJ databases">
        <authorList>
            <person name="Deng Y."/>
            <person name="Han X.-F."/>
            <person name="Zhang Y.-Q."/>
        </authorList>
    </citation>
    <scope>NUCLEOTIDE SEQUENCE</scope>
    <source>
        <strain evidence="3">CPCC 203407</strain>
    </source>
</reference>
<dbReference type="GO" id="GO:0042602">
    <property type="term" value="F:riboflavin reductase (NADPH) activity"/>
    <property type="evidence" value="ECO:0007669"/>
    <property type="project" value="TreeGrafter"/>
</dbReference>
<name>A0AA42BWF8_9MICO</name>
<dbReference type="InterPro" id="IPR002563">
    <property type="entry name" value="Flavin_Rdtase-like_dom"/>
</dbReference>
<dbReference type="Pfam" id="PF01613">
    <property type="entry name" value="Flavin_Reduct"/>
    <property type="match status" value="1"/>
</dbReference>
<dbReference type="InterPro" id="IPR050268">
    <property type="entry name" value="NADH-dep_flavin_reductase"/>
</dbReference>
<dbReference type="PANTHER" id="PTHR30466">
    <property type="entry name" value="FLAVIN REDUCTASE"/>
    <property type="match status" value="1"/>
</dbReference>
<proteinExistence type="predicted"/>
<keyword evidence="1" id="KW-0560">Oxidoreductase</keyword>
<accession>A0AA42BWF8</accession>
<dbReference type="Gene3D" id="2.30.110.10">
    <property type="entry name" value="Electron Transport, Fmn-binding Protein, Chain A"/>
    <property type="match status" value="1"/>
</dbReference>
<evidence type="ECO:0000313" key="4">
    <source>
        <dbReference type="Proteomes" id="UP001165587"/>
    </source>
</evidence>
<organism evidence="3 4">
    <name type="scientific">Herbiconiux oxytropis</name>
    <dbReference type="NCBI Taxonomy" id="2970915"/>
    <lineage>
        <taxon>Bacteria</taxon>
        <taxon>Bacillati</taxon>
        <taxon>Actinomycetota</taxon>
        <taxon>Actinomycetes</taxon>
        <taxon>Micrococcales</taxon>
        <taxon>Microbacteriaceae</taxon>
        <taxon>Herbiconiux</taxon>
    </lineage>
</organism>
<dbReference type="InterPro" id="IPR012349">
    <property type="entry name" value="Split_barrel_FMN-bd"/>
</dbReference>
<sequence>MSPAEGGIDVEAFKRGMQTLAGHVTVLTARDADGSPVGITATAVCSLTAEPPSLLASINRSTWLGTVLDRSGSFGVNILSHKQVRVAEVFAGMDPHLTGSRKFEAGSWTDGVNGSPLLDEALAAFDCTLDQLVERSTHLVAFGLISESRVSEGPADPLIYHRRLFGTMATAAAG</sequence>
<dbReference type="Proteomes" id="UP001165587">
    <property type="component" value="Unassembled WGS sequence"/>
</dbReference>
<evidence type="ECO:0000256" key="1">
    <source>
        <dbReference type="ARBA" id="ARBA00023002"/>
    </source>
</evidence>
<dbReference type="RefSeq" id="WP_259526800.1">
    <property type="nucleotide sequence ID" value="NZ_JANLCK010000004.1"/>
</dbReference>
<dbReference type="SMART" id="SM00903">
    <property type="entry name" value="Flavin_Reduct"/>
    <property type="match status" value="1"/>
</dbReference>